<proteinExistence type="predicted"/>
<feature type="non-terminal residue" evidence="2">
    <location>
        <position position="177"/>
    </location>
</feature>
<accession>A0A3E2H829</accession>
<evidence type="ECO:0000313" key="3">
    <source>
        <dbReference type="Proteomes" id="UP000258309"/>
    </source>
</evidence>
<gene>
    <name evidence="2" type="ORF">B7463_g6797</name>
</gene>
<protein>
    <submittedName>
        <fullName evidence="2">Uncharacterized protein</fullName>
    </submittedName>
</protein>
<dbReference type="EMBL" id="NCSJ02000125">
    <property type="protein sequence ID" value="RFU29538.1"/>
    <property type="molecule type" value="Genomic_DNA"/>
</dbReference>
<feature type="region of interest" description="Disordered" evidence="1">
    <location>
        <begin position="1"/>
        <end position="20"/>
    </location>
</feature>
<evidence type="ECO:0000313" key="2">
    <source>
        <dbReference type="EMBL" id="RFU29538.1"/>
    </source>
</evidence>
<reference evidence="2 3" key="1">
    <citation type="submission" date="2018-05" db="EMBL/GenBank/DDBJ databases">
        <title>Draft genome sequence of Scytalidium lignicola DSM 105466, a ubiquitous saprotrophic fungus.</title>
        <authorList>
            <person name="Buettner E."/>
            <person name="Gebauer A.M."/>
            <person name="Hofrichter M."/>
            <person name="Liers C."/>
            <person name="Kellner H."/>
        </authorList>
    </citation>
    <scope>NUCLEOTIDE SEQUENCE [LARGE SCALE GENOMIC DNA]</scope>
    <source>
        <strain evidence="2 3">DSM 105466</strain>
    </source>
</reference>
<organism evidence="2 3">
    <name type="scientific">Scytalidium lignicola</name>
    <name type="common">Hyphomycete</name>
    <dbReference type="NCBI Taxonomy" id="5539"/>
    <lineage>
        <taxon>Eukaryota</taxon>
        <taxon>Fungi</taxon>
        <taxon>Dikarya</taxon>
        <taxon>Ascomycota</taxon>
        <taxon>Pezizomycotina</taxon>
        <taxon>Leotiomycetes</taxon>
        <taxon>Leotiomycetes incertae sedis</taxon>
        <taxon>Scytalidium</taxon>
    </lineage>
</organism>
<sequence>MPSLPRPNATTGTSGTPGLRAHQSGAVFAIKMSFDSALIHSSLQSPCKPQGSKIGGNRSGALESPELLGVGPLESRKWRYDLSFFVHAPNLLHNFAVCAHSVARNLPWTNGYGIATATNQQRVGDVRIDSRCYDFRSWDSAQKLNHLGIRTQSKIGILGIFFSSDVQYICSRLPEDP</sequence>
<dbReference type="AlphaFoldDB" id="A0A3E2H829"/>
<feature type="non-terminal residue" evidence="2">
    <location>
        <position position="1"/>
    </location>
</feature>
<evidence type="ECO:0000256" key="1">
    <source>
        <dbReference type="SAM" id="MobiDB-lite"/>
    </source>
</evidence>
<comment type="caution">
    <text evidence="2">The sequence shown here is derived from an EMBL/GenBank/DDBJ whole genome shotgun (WGS) entry which is preliminary data.</text>
</comment>
<keyword evidence="3" id="KW-1185">Reference proteome</keyword>
<dbReference type="Proteomes" id="UP000258309">
    <property type="component" value="Unassembled WGS sequence"/>
</dbReference>
<name>A0A3E2H829_SCYLI</name>